<comment type="caution">
    <text evidence="1">The sequence shown here is derived from an EMBL/GenBank/DDBJ whole genome shotgun (WGS) entry which is preliminary data.</text>
</comment>
<proteinExistence type="predicted"/>
<accession>L7F202</accession>
<organism evidence="1 2">
    <name type="scientific">Streptomyces turgidiscabies (strain Car8)</name>
    <dbReference type="NCBI Taxonomy" id="698760"/>
    <lineage>
        <taxon>Bacteria</taxon>
        <taxon>Bacillati</taxon>
        <taxon>Actinomycetota</taxon>
        <taxon>Actinomycetes</taxon>
        <taxon>Kitasatosporales</taxon>
        <taxon>Streptomycetaceae</taxon>
        <taxon>Streptomyces</taxon>
    </lineage>
</organism>
<evidence type="ECO:0000313" key="1">
    <source>
        <dbReference type="EMBL" id="ELP64615.1"/>
    </source>
</evidence>
<dbReference type="Proteomes" id="UP000010931">
    <property type="component" value="Unassembled WGS sequence"/>
</dbReference>
<protein>
    <submittedName>
        <fullName evidence="1">Uncharacterized protein</fullName>
    </submittedName>
</protein>
<keyword evidence="2" id="KW-1185">Reference proteome</keyword>
<sequence>MRLSVGRTGQCWDDALAEAFFATSKRELLVQLAPSVRRPRLPQSSRIRERIRSLTTTPIASAKAEQAHVSGDLAV</sequence>
<evidence type="ECO:0000313" key="2">
    <source>
        <dbReference type="Proteomes" id="UP000010931"/>
    </source>
</evidence>
<reference evidence="1 2" key="1">
    <citation type="journal article" date="2011" name="Plasmid">
        <title>Streptomyces turgidiscabies Car8 contains a modular pathogenicity island that shares virulence genes with other actinobacterial plant pathogens.</title>
        <authorList>
            <person name="Huguet-Tapia J.C."/>
            <person name="Badger J.H."/>
            <person name="Loria R."/>
            <person name="Pettis G.S."/>
        </authorList>
    </citation>
    <scope>NUCLEOTIDE SEQUENCE [LARGE SCALE GENOMIC DNA]</scope>
    <source>
        <strain evidence="1 2">Car8</strain>
    </source>
</reference>
<dbReference type="EMBL" id="AEJB01000441">
    <property type="protein sequence ID" value="ELP64615.1"/>
    <property type="molecule type" value="Genomic_DNA"/>
</dbReference>
<name>L7F202_STRT8</name>
<gene>
    <name evidence="1" type="ORF">STRTUCAR8_09194</name>
</gene>
<dbReference type="AlphaFoldDB" id="L7F202"/>